<dbReference type="InterPro" id="IPR036182">
    <property type="entry name" value="PCuAC_sf"/>
</dbReference>
<evidence type="ECO:0008006" key="3">
    <source>
        <dbReference type="Google" id="ProtNLM"/>
    </source>
</evidence>
<dbReference type="RefSeq" id="WP_201635075.1">
    <property type="nucleotide sequence ID" value="NZ_CP068046.1"/>
</dbReference>
<keyword evidence="2" id="KW-1185">Reference proteome</keyword>
<sequence>MKKEILALLLNGWVVTSTGSELPVAVVDGLVIEEAWVRAQPGGAEIYLVINNRNITAIGPVQIDVPGAATTRVTRPDGKEFEPTLPPHAELYMQPDGVRVEALGLSVAESVPVRVSLGEAEIVVNATVLGIEDPLPDHHDYVHS</sequence>
<dbReference type="Proteomes" id="UP000595857">
    <property type="component" value="Chromosome"/>
</dbReference>
<protein>
    <recommendedName>
        <fullName evidence="3">Copper chaperone PCu(A)C</fullName>
    </recommendedName>
</protein>
<organism evidence="1 2">
    <name type="scientific">Devosia rhizoryzae</name>
    <dbReference type="NCBI Taxonomy" id="2774137"/>
    <lineage>
        <taxon>Bacteria</taxon>
        <taxon>Pseudomonadati</taxon>
        <taxon>Pseudomonadota</taxon>
        <taxon>Alphaproteobacteria</taxon>
        <taxon>Hyphomicrobiales</taxon>
        <taxon>Devosiaceae</taxon>
        <taxon>Devosia</taxon>
    </lineage>
</organism>
<name>A0ABX7C732_9HYPH</name>
<evidence type="ECO:0000313" key="2">
    <source>
        <dbReference type="Proteomes" id="UP000595857"/>
    </source>
</evidence>
<reference evidence="1 2" key="1">
    <citation type="submission" date="2021-01" db="EMBL/GenBank/DDBJ databases">
        <title>Genome seq and assembly of Devosia sp. LEGU1.</title>
        <authorList>
            <person name="Chhetri G."/>
        </authorList>
    </citation>
    <scope>NUCLEOTIDE SEQUENCE [LARGE SCALE GENOMIC DNA]</scope>
    <source>
        <strain evidence="1 2">LEGU1</strain>
    </source>
</reference>
<dbReference type="SUPFAM" id="SSF110087">
    <property type="entry name" value="DR1885-like metal-binding protein"/>
    <property type="match status" value="1"/>
</dbReference>
<evidence type="ECO:0000313" key="1">
    <source>
        <dbReference type="EMBL" id="QQR40068.1"/>
    </source>
</evidence>
<gene>
    <name evidence="1" type="ORF">JI748_03365</name>
</gene>
<proteinExistence type="predicted"/>
<accession>A0ABX7C732</accession>
<dbReference type="EMBL" id="CP068046">
    <property type="protein sequence ID" value="QQR40068.1"/>
    <property type="molecule type" value="Genomic_DNA"/>
</dbReference>